<dbReference type="GO" id="GO:0005524">
    <property type="term" value="F:ATP binding"/>
    <property type="evidence" value="ECO:0007669"/>
    <property type="project" value="UniProtKB-KW"/>
</dbReference>
<feature type="domain" description="ABC transporter" evidence="3">
    <location>
        <begin position="6"/>
        <end position="246"/>
    </location>
</feature>
<protein>
    <submittedName>
        <fullName evidence="4">ATP-binding cassette domain-containing protein</fullName>
    </submittedName>
</protein>
<dbReference type="SMART" id="SM00382">
    <property type="entry name" value="AAA"/>
    <property type="match status" value="2"/>
</dbReference>
<dbReference type="PROSITE" id="PS00211">
    <property type="entry name" value="ABC_TRANSPORTER_1"/>
    <property type="match status" value="1"/>
</dbReference>
<organism evidence="4 5">
    <name type="scientific">Pseudodesulfovibrio senegalensis</name>
    <dbReference type="NCBI Taxonomy" id="1721087"/>
    <lineage>
        <taxon>Bacteria</taxon>
        <taxon>Pseudomonadati</taxon>
        <taxon>Thermodesulfobacteriota</taxon>
        <taxon>Desulfovibrionia</taxon>
        <taxon>Desulfovibrionales</taxon>
        <taxon>Desulfovibrionaceae</taxon>
    </lineage>
</organism>
<evidence type="ECO:0000313" key="4">
    <source>
        <dbReference type="EMBL" id="KAB1442108.1"/>
    </source>
</evidence>
<dbReference type="InterPro" id="IPR003439">
    <property type="entry name" value="ABC_transporter-like_ATP-bd"/>
</dbReference>
<dbReference type="EMBL" id="WAIE01000002">
    <property type="protein sequence ID" value="KAB1442108.1"/>
    <property type="molecule type" value="Genomic_DNA"/>
</dbReference>
<accession>A0A6N6N4G2</accession>
<evidence type="ECO:0000256" key="1">
    <source>
        <dbReference type="ARBA" id="ARBA00022741"/>
    </source>
</evidence>
<dbReference type="AlphaFoldDB" id="A0A6N6N4G2"/>
<evidence type="ECO:0000256" key="2">
    <source>
        <dbReference type="ARBA" id="ARBA00022840"/>
    </source>
</evidence>
<dbReference type="Pfam" id="PF00005">
    <property type="entry name" value="ABC_tran"/>
    <property type="match status" value="2"/>
</dbReference>
<comment type="caution">
    <text evidence="4">The sequence shown here is derived from an EMBL/GenBank/DDBJ whole genome shotgun (WGS) entry which is preliminary data.</text>
</comment>
<name>A0A6N6N4G2_9BACT</name>
<sequence length="496" mass="54572">MVDSMICLKNASVTRSGEHLLRAIDWTLERGEHWAVCGANGSGKTTFLRLLRGEIAPDADGERSYDFGDGVQETVVGLRHRIGVVSPDLQDFYVLHGGRATGREIVLAGFFDTPLLYETPSVKQEVAAEDVFRTLNMRGLAAMTAESMSTGQLRKVLIARSLALKPDVLLLDECLEGLDSGARESVLALVEEAANMTTLVVAAHHAADVPEAVRRVLTLERGEIVRMGGRENLSGLDMEPDTANACLMPPAANEKHAEDVPYLFRIRNADVVMEGVHVLQHIDWEMFPGENWAVLGENGAGKTTLLRLLLSEVAPYAEQGSIQWFGGAPFDTVRPGIGLVSQEFQARFARELGWEISVLDTVLSGFRGCIGRLEDPEPGELEKARACLAMVGLEHMEERTLRSLSYGQQRRVFIARAVGFGPRLLILDEPLSGLDAHTRSEMLPLLEKLAESGTPLVLVTHHRDQMIPALNRVLIMDGGRIVFSGPREQWEKEFPK</sequence>
<dbReference type="RefSeq" id="WP_151150330.1">
    <property type="nucleotide sequence ID" value="NZ_WAIE01000002.1"/>
</dbReference>
<dbReference type="PANTHER" id="PTHR43158:SF2">
    <property type="entry name" value="SKFA PEPTIDE EXPORT ATP-BINDING PROTEIN SKFE"/>
    <property type="match status" value="1"/>
</dbReference>
<dbReference type="OrthoDB" id="9809450at2"/>
<keyword evidence="5" id="KW-1185">Reference proteome</keyword>
<dbReference type="InterPro" id="IPR027417">
    <property type="entry name" value="P-loop_NTPase"/>
</dbReference>
<dbReference type="SUPFAM" id="SSF52540">
    <property type="entry name" value="P-loop containing nucleoside triphosphate hydrolases"/>
    <property type="match status" value="2"/>
</dbReference>
<feature type="domain" description="ABC transporter" evidence="3">
    <location>
        <begin position="264"/>
        <end position="495"/>
    </location>
</feature>
<dbReference type="InterPro" id="IPR003593">
    <property type="entry name" value="AAA+_ATPase"/>
</dbReference>
<keyword evidence="2 4" id="KW-0067">ATP-binding</keyword>
<dbReference type="InterPro" id="IPR017871">
    <property type="entry name" value="ABC_transporter-like_CS"/>
</dbReference>
<evidence type="ECO:0000313" key="5">
    <source>
        <dbReference type="Proteomes" id="UP000438699"/>
    </source>
</evidence>
<keyword evidence="1" id="KW-0547">Nucleotide-binding</keyword>
<dbReference type="Gene3D" id="3.40.50.300">
    <property type="entry name" value="P-loop containing nucleotide triphosphate hydrolases"/>
    <property type="match status" value="2"/>
</dbReference>
<dbReference type="PANTHER" id="PTHR43158">
    <property type="entry name" value="SKFA PEPTIDE EXPORT ATP-BINDING PROTEIN SKFE"/>
    <property type="match status" value="1"/>
</dbReference>
<reference evidence="4 5" key="1">
    <citation type="journal article" date="2017" name="Int. J. Syst. Evol. Microbiol.">
        <title>Desulfovibrio senegalensis sp. nov., a mesophilic sulfate reducer isolated from marine sediment.</title>
        <authorList>
            <person name="Thioye A."/>
            <person name="Gam Z.B.A."/>
            <person name="Mbengue M."/>
            <person name="Cayol J.L."/>
            <person name="Joseph-Bartoli M."/>
            <person name="Toure-Kane C."/>
            <person name="Labat M."/>
        </authorList>
    </citation>
    <scope>NUCLEOTIDE SEQUENCE [LARGE SCALE GENOMIC DNA]</scope>
    <source>
        <strain evidence="4 5">DSM 101509</strain>
    </source>
</reference>
<dbReference type="PROSITE" id="PS50893">
    <property type="entry name" value="ABC_TRANSPORTER_2"/>
    <property type="match status" value="2"/>
</dbReference>
<gene>
    <name evidence="4" type="ORF">F8A88_06475</name>
</gene>
<dbReference type="GO" id="GO:0016887">
    <property type="term" value="F:ATP hydrolysis activity"/>
    <property type="evidence" value="ECO:0007669"/>
    <property type="project" value="InterPro"/>
</dbReference>
<proteinExistence type="predicted"/>
<evidence type="ECO:0000259" key="3">
    <source>
        <dbReference type="PROSITE" id="PS50893"/>
    </source>
</evidence>
<dbReference type="Proteomes" id="UP000438699">
    <property type="component" value="Unassembled WGS sequence"/>
</dbReference>